<keyword evidence="5" id="KW-0862">Zinc</keyword>
<evidence type="ECO:0000256" key="1">
    <source>
        <dbReference type="ARBA" id="ARBA00004123"/>
    </source>
</evidence>
<evidence type="ECO:0000256" key="5">
    <source>
        <dbReference type="ARBA" id="ARBA00022833"/>
    </source>
</evidence>
<feature type="domain" description="DUF1907" evidence="7">
    <location>
        <begin position="14"/>
        <end position="299"/>
    </location>
</feature>
<evidence type="ECO:0000256" key="4">
    <source>
        <dbReference type="ARBA" id="ARBA00022801"/>
    </source>
</evidence>
<dbReference type="CDD" id="cd17298">
    <property type="entry name" value="DUF1907"/>
    <property type="match status" value="1"/>
</dbReference>
<dbReference type="SUPFAM" id="SSF117856">
    <property type="entry name" value="AF0104/ALDC/Ptd012-like"/>
    <property type="match status" value="1"/>
</dbReference>
<dbReference type="GO" id="GO:0016788">
    <property type="term" value="F:hydrolase activity, acting on ester bonds"/>
    <property type="evidence" value="ECO:0007669"/>
    <property type="project" value="TreeGrafter"/>
</dbReference>
<dbReference type="AlphaFoldDB" id="A0A6G0Y3H9"/>
<name>A0A6G0Y3H9_APHCR</name>
<proteinExistence type="predicted"/>
<evidence type="ECO:0000313" key="8">
    <source>
        <dbReference type="EMBL" id="KAF0748415.1"/>
    </source>
</evidence>
<dbReference type="Pfam" id="PF08925">
    <property type="entry name" value="DUF1907"/>
    <property type="match status" value="1"/>
</dbReference>
<dbReference type="EMBL" id="VUJU01006484">
    <property type="protein sequence ID" value="KAF0748415.1"/>
    <property type="molecule type" value="Genomic_DNA"/>
</dbReference>
<dbReference type="PANTHER" id="PTHR13204">
    <property type="entry name" value="PTD012 PROTEIN"/>
    <property type="match status" value="1"/>
</dbReference>
<evidence type="ECO:0000256" key="3">
    <source>
        <dbReference type="ARBA" id="ARBA00022723"/>
    </source>
</evidence>
<organism evidence="8 9">
    <name type="scientific">Aphis craccivora</name>
    <name type="common">Cowpea aphid</name>
    <dbReference type="NCBI Taxonomy" id="307492"/>
    <lineage>
        <taxon>Eukaryota</taxon>
        <taxon>Metazoa</taxon>
        <taxon>Ecdysozoa</taxon>
        <taxon>Arthropoda</taxon>
        <taxon>Hexapoda</taxon>
        <taxon>Insecta</taxon>
        <taxon>Pterygota</taxon>
        <taxon>Neoptera</taxon>
        <taxon>Paraneoptera</taxon>
        <taxon>Hemiptera</taxon>
        <taxon>Sternorrhyncha</taxon>
        <taxon>Aphidomorpha</taxon>
        <taxon>Aphidoidea</taxon>
        <taxon>Aphididae</taxon>
        <taxon>Aphidini</taxon>
        <taxon>Aphis</taxon>
        <taxon>Aphis</taxon>
    </lineage>
</organism>
<keyword evidence="9" id="KW-1185">Reference proteome</keyword>
<evidence type="ECO:0000313" key="9">
    <source>
        <dbReference type="Proteomes" id="UP000478052"/>
    </source>
</evidence>
<protein>
    <submittedName>
        <fullName evidence="8">Ester hydrolase</fullName>
    </submittedName>
</protein>
<keyword evidence="3" id="KW-0479">Metal-binding</keyword>
<comment type="subcellular location">
    <subcellularLocation>
        <location evidence="1">Nucleus</location>
    </subcellularLocation>
</comment>
<sequence length="302" mass="33565">MQIHIMPVDFTILAILPDLLDNFENASAEVVQCPDLTQPPFNLTSEGLNGDENVFDIGDITNLIPSIKREKLYNIKDLKRITGSDPLVIIGACAGPYPFFGVDSEANYRCVENVKMTGDRVENGTHVHMMKSDDVAECCHKSLPNNEMRFSMMANFFTSNGFKGEVLKIVCEIRKGPLSFSTCIREALEKHFGDEIIAIGGVILIENGKVKVHVIKPSLAKIPLQSEKELGKLVNFIELSPPSVGVGCIVSHDPGLNLRLQHFHLYTDRNQGGHYHIDTEPNTIKYTGYFGVSKQFTKIDQS</sequence>
<dbReference type="GO" id="GO:0005634">
    <property type="term" value="C:nucleus"/>
    <property type="evidence" value="ECO:0007669"/>
    <property type="project" value="UniProtKB-SubCell"/>
</dbReference>
<dbReference type="Proteomes" id="UP000478052">
    <property type="component" value="Unassembled WGS sequence"/>
</dbReference>
<evidence type="ECO:0000256" key="6">
    <source>
        <dbReference type="ARBA" id="ARBA00023242"/>
    </source>
</evidence>
<dbReference type="GO" id="GO:0008270">
    <property type="term" value="F:zinc ion binding"/>
    <property type="evidence" value="ECO:0007669"/>
    <property type="project" value="TreeGrafter"/>
</dbReference>
<keyword evidence="4 8" id="KW-0378">Hydrolase</keyword>
<evidence type="ECO:0000259" key="7">
    <source>
        <dbReference type="SMART" id="SM01168"/>
    </source>
</evidence>
<dbReference type="SMART" id="SM01168">
    <property type="entry name" value="DUF1907"/>
    <property type="match status" value="1"/>
</dbReference>
<comment type="caution">
    <text evidence="8">The sequence shown here is derived from an EMBL/GenBank/DDBJ whole genome shotgun (WGS) entry which is preliminary data.</text>
</comment>
<reference evidence="8 9" key="1">
    <citation type="submission" date="2019-08" db="EMBL/GenBank/DDBJ databases">
        <title>Whole genome of Aphis craccivora.</title>
        <authorList>
            <person name="Voronova N.V."/>
            <person name="Shulinski R.S."/>
            <person name="Bandarenka Y.V."/>
            <person name="Zhorov D.G."/>
            <person name="Warner D."/>
        </authorList>
    </citation>
    <scope>NUCLEOTIDE SEQUENCE [LARGE SCALE GENOMIC DNA]</scope>
    <source>
        <strain evidence="8">180601</strain>
        <tissue evidence="8">Whole Body</tissue>
    </source>
</reference>
<evidence type="ECO:0000256" key="2">
    <source>
        <dbReference type="ARBA" id="ARBA00011245"/>
    </source>
</evidence>
<dbReference type="OrthoDB" id="5119241at2759"/>
<dbReference type="PANTHER" id="PTHR13204:SF1">
    <property type="entry name" value="ESTER HYDROLASE C11ORF54"/>
    <property type="match status" value="1"/>
</dbReference>
<accession>A0A6G0Y3H9</accession>
<gene>
    <name evidence="8" type="ORF">FWK35_00027759</name>
</gene>
<keyword evidence="6" id="KW-0539">Nucleus</keyword>
<comment type="subunit">
    <text evidence="2">Monomer.</text>
</comment>
<dbReference type="InterPro" id="IPR015021">
    <property type="entry name" value="C11orf54_DUF1907"/>
</dbReference>